<organism evidence="2 3">
    <name type="scientific">Catellatospora citrea</name>
    <dbReference type="NCBI Taxonomy" id="53366"/>
    <lineage>
        <taxon>Bacteria</taxon>
        <taxon>Bacillati</taxon>
        <taxon>Actinomycetota</taxon>
        <taxon>Actinomycetes</taxon>
        <taxon>Micromonosporales</taxon>
        <taxon>Micromonosporaceae</taxon>
        <taxon>Catellatospora</taxon>
    </lineage>
</organism>
<proteinExistence type="predicted"/>
<dbReference type="AlphaFoldDB" id="A0A8J3P1K2"/>
<reference evidence="2 3" key="1">
    <citation type="submission" date="2021-01" db="EMBL/GenBank/DDBJ databases">
        <title>Whole genome shotgun sequence of Catellatospora citrea NBRC 14495.</title>
        <authorList>
            <person name="Komaki H."/>
            <person name="Tamura T."/>
        </authorList>
    </citation>
    <scope>NUCLEOTIDE SEQUENCE [LARGE SCALE GENOMIC DNA]</scope>
    <source>
        <strain evidence="2 3">NBRC 14495</strain>
    </source>
</reference>
<comment type="caution">
    <text evidence="2">The sequence shown here is derived from an EMBL/GenBank/DDBJ whole genome shotgun (WGS) entry which is preliminary data.</text>
</comment>
<evidence type="ECO:0000256" key="1">
    <source>
        <dbReference type="SAM" id="Phobius"/>
    </source>
</evidence>
<sequence length="176" mass="19074">MCLVLFLRRHGWWLLPELVAVAILAAGLLTVQPNRFQDQLAARAQTALEQLSPAELELYAPSGHAVDHGGKVLCAAESFGTEPPTAKRIEDVQVIYAVYFCAMVKPGTPWDYASRSSGPAVIALTDPPAVQTAKSGVDPGRVWAMIPDDLEQKAAASLHEWGRLAGLRTRYEQAVV</sequence>
<keyword evidence="1" id="KW-1133">Transmembrane helix</keyword>
<accession>A0A8J3P1K2</accession>
<keyword evidence="1" id="KW-0812">Transmembrane</keyword>
<protein>
    <submittedName>
        <fullName evidence="2">Uncharacterized protein</fullName>
    </submittedName>
</protein>
<dbReference type="Proteomes" id="UP000659904">
    <property type="component" value="Unassembled WGS sequence"/>
</dbReference>
<gene>
    <name evidence="2" type="ORF">Cci01nite_52460</name>
</gene>
<evidence type="ECO:0000313" key="2">
    <source>
        <dbReference type="EMBL" id="GIG00153.1"/>
    </source>
</evidence>
<keyword evidence="1" id="KW-0472">Membrane</keyword>
<keyword evidence="3" id="KW-1185">Reference proteome</keyword>
<name>A0A8J3P1K2_9ACTN</name>
<dbReference type="EMBL" id="BONH01000025">
    <property type="protein sequence ID" value="GIG00153.1"/>
    <property type="molecule type" value="Genomic_DNA"/>
</dbReference>
<evidence type="ECO:0000313" key="3">
    <source>
        <dbReference type="Proteomes" id="UP000659904"/>
    </source>
</evidence>
<feature type="transmembrane region" description="Helical" evidence="1">
    <location>
        <begin position="12"/>
        <end position="31"/>
    </location>
</feature>